<evidence type="ECO:0000259" key="2">
    <source>
        <dbReference type="Pfam" id="PF01593"/>
    </source>
</evidence>
<organism evidence="3 4">
    <name type="scientific">Flavobacterium turcicum</name>
    <dbReference type="NCBI Taxonomy" id="2764718"/>
    <lineage>
        <taxon>Bacteria</taxon>
        <taxon>Pseudomonadati</taxon>
        <taxon>Bacteroidota</taxon>
        <taxon>Flavobacteriia</taxon>
        <taxon>Flavobacteriales</taxon>
        <taxon>Flavobacteriaceae</taxon>
        <taxon>Flavobacterium</taxon>
    </lineage>
</organism>
<dbReference type="PANTHER" id="PTHR43563:SF1">
    <property type="entry name" value="AMINE OXIDASE [FLAVIN-CONTAINING] B"/>
    <property type="match status" value="1"/>
</dbReference>
<dbReference type="SUPFAM" id="SSF54373">
    <property type="entry name" value="FAD-linked reductases, C-terminal domain"/>
    <property type="match status" value="1"/>
</dbReference>
<comment type="similarity">
    <text evidence="1">Belongs to the flavin monoamine oxidase family.</text>
</comment>
<dbReference type="Proteomes" id="UP000621670">
    <property type="component" value="Unassembled WGS sequence"/>
</dbReference>
<sequence length="350" mass="38696">MSKKKVILIGAGLTGLYTAYLLLEKGFDVEIIEARDRVGGRIHTITGSTPVTMEMGATWFSNQHTHLVALLQELQIPYFRQHSKGISLFETMSFVPPQKFEISDAEEPSFRIEGGSSVLIDRLVSLCAAATIKTGQKVTAIQEQESQINVTTCNGTIFTADYIISTIPPNLLINTVEFKPALPENLVQLARKTHTWMGESIKFAVAYKTPFWREANYSGTLYSQASIIQEMYDHSTATATGFALKGFLNAGTAVLSSQERQQKVLAQLTSLFGPEASAIEGYYETVWRNEALTFHPYHQLVLAHQNNGHQAYQQSQFNGKLFLSGSETAQQHPGYMDGAIAAAKKISSQF</sequence>
<dbReference type="PANTHER" id="PTHR43563">
    <property type="entry name" value="AMINE OXIDASE"/>
    <property type="match status" value="1"/>
</dbReference>
<evidence type="ECO:0000313" key="3">
    <source>
        <dbReference type="EMBL" id="MBC5862213.1"/>
    </source>
</evidence>
<dbReference type="Gene3D" id="3.50.50.60">
    <property type="entry name" value="FAD/NAD(P)-binding domain"/>
    <property type="match status" value="2"/>
</dbReference>
<dbReference type="Pfam" id="PF01593">
    <property type="entry name" value="Amino_oxidase"/>
    <property type="match status" value="2"/>
</dbReference>
<dbReference type="RefSeq" id="WP_166132860.1">
    <property type="nucleotide sequence ID" value="NZ_JAAOBY010000001.1"/>
</dbReference>
<keyword evidence="4" id="KW-1185">Reference proteome</keyword>
<evidence type="ECO:0000256" key="1">
    <source>
        <dbReference type="ARBA" id="ARBA00005995"/>
    </source>
</evidence>
<gene>
    <name evidence="3" type="ORF">H8R26_02150</name>
</gene>
<reference evidence="3 4" key="1">
    <citation type="submission" date="2020-08" db="EMBL/GenBank/DDBJ databases">
        <title>Description of novel Flavobacterium F-400 isolate.</title>
        <authorList>
            <person name="Saticioglu I."/>
            <person name="Duman M."/>
            <person name="Altun S."/>
        </authorList>
    </citation>
    <scope>NUCLEOTIDE SEQUENCE [LARGE SCALE GENOMIC DNA]</scope>
    <source>
        <strain evidence="3 4">F-400</strain>
    </source>
</reference>
<feature type="domain" description="Amine oxidase" evidence="2">
    <location>
        <begin position="13"/>
        <end position="80"/>
    </location>
</feature>
<dbReference type="InterPro" id="IPR050703">
    <property type="entry name" value="Flavin_MAO"/>
</dbReference>
<proteinExistence type="inferred from homology"/>
<dbReference type="InterPro" id="IPR002937">
    <property type="entry name" value="Amino_oxidase"/>
</dbReference>
<name>A0ABR7JCI8_9FLAO</name>
<dbReference type="InterPro" id="IPR036188">
    <property type="entry name" value="FAD/NAD-bd_sf"/>
</dbReference>
<comment type="caution">
    <text evidence="3">The sequence shown here is derived from an EMBL/GenBank/DDBJ whole genome shotgun (WGS) entry which is preliminary data.</text>
</comment>
<feature type="domain" description="Amine oxidase" evidence="2">
    <location>
        <begin position="91"/>
        <end position="345"/>
    </location>
</feature>
<dbReference type="PRINTS" id="PR00420">
    <property type="entry name" value="RNGMNOXGNASE"/>
</dbReference>
<accession>A0ABR7JCI8</accession>
<evidence type="ECO:0000313" key="4">
    <source>
        <dbReference type="Proteomes" id="UP000621670"/>
    </source>
</evidence>
<dbReference type="EMBL" id="JACRUM010000001">
    <property type="protein sequence ID" value="MBC5862213.1"/>
    <property type="molecule type" value="Genomic_DNA"/>
</dbReference>
<protein>
    <submittedName>
        <fullName evidence="3">FAD-dependent oxidoreductase</fullName>
    </submittedName>
</protein>
<dbReference type="SUPFAM" id="SSF51905">
    <property type="entry name" value="FAD/NAD(P)-binding domain"/>
    <property type="match status" value="1"/>
</dbReference>